<keyword evidence="1" id="KW-1133">Transmembrane helix</keyword>
<dbReference type="PANTHER" id="PTHR40076">
    <property type="entry name" value="MEMBRANE PROTEIN-RELATED"/>
    <property type="match status" value="1"/>
</dbReference>
<keyword evidence="1" id="KW-0812">Transmembrane</keyword>
<dbReference type="PANTHER" id="PTHR40076:SF1">
    <property type="entry name" value="MEMBRANE PROTEIN"/>
    <property type="match status" value="1"/>
</dbReference>
<reference evidence="2 3" key="1">
    <citation type="submission" date="2024-03" db="EMBL/GenBank/DDBJ databases">
        <title>Human intestinal bacterial collection.</title>
        <authorList>
            <person name="Pauvert C."/>
            <person name="Hitch T.C.A."/>
            <person name="Clavel T."/>
        </authorList>
    </citation>
    <scope>NUCLEOTIDE SEQUENCE [LARGE SCALE GENOMIC DNA]</scope>
    <source>
        <strain evidence="2 3">CLA-KB-H122</strain>
    </source>
</reference>
<keyword evidence="1" id="KW-0472">Membrane</keyword>
<comment type="caution">
    <text evidence="2">The sequence shown here is derived from an EMBL/GenBank/DDBJ whole genome shotgun (WGS) entry which is preliminary data.</text>
</comment>
<evidence type="ECO:0000256" key="1">
    <source>
        <dbReference type="SAM" id="Phobius"/>
    </source>
</evidence>
<accession>A0ABV1GXV8</accession>
<dbReference type="InterPro" id="IPR010380">
    <property type="entry name" value="DUF975"/>
</dbReference>
<feature type="transmembrane region" description="Helical" evidence="1">
    <location>
        <begin position="93"/>
        <end position="125"/>
    </location>
</feature>
<protein>
    <submittedName>
        <fullName evidence="2">DUF975 family protein</fullName>
    </submittedName>
</protein>
<keyword evidence="3" id="KW-1185">Reference proteome</keyword>
<feature type="transmembrane region" description="Helical" evidence="1">
    <location>
        <begin position="49"/>
        <end position="72"/>
    </location>
</feature>
<dbReference type="RefSeq" id="WP_044118565.1">
    <property type="nucleotide sequence ID" value="NZ_JBBMFL010000011.1"/>
</dbReference>
<dbReference type="EMBL" id="JBBMFL010000011">
    <property type="protein sequence ID" value="MEQ2545255.1"/>
    <property type="molecule type" value="Genomic_DNA"/>
</dbReference>
<dbReference type="Proteomes" id="UP001460202">
    <property type="component" value="Unassembled WGS sequence"/>
</dbReference>
<dbReference type="Pfam" id="PF06161">
    <property type="entry name" value="DUF975"/>
    <property type="match status" value="1"/>
</dbReference>
<feature type="transmembrane region" description="Helical" evidence="1">
    <location>
        <begin position="165"/>
        <end position="191"/>
    </location>
</feature>
<evidence type="ECO:0000313" key="2">
    <source>
        <dbReference type="EMBL" id="MEQ2545255.1"/>
    </source>
</evidence>
<gene>
    <name evidence="2" type="ORF">WMO46_09880</name>
</gene>
<evidence type="ECO:0000313" key="3">
    <source>
        <dbReference type="Proteomes" id="UP001460202"/>
    </source>
</evidence>
<sequence length="206" mass="22714">MDSDLRPSSIRASARMSLAGRWNTGAAAMLIFLLLLAGCVRLHALSQGLGYGVAALGMPVLLAGCQWLFLNVSSGRVVRVGDMFAPFGLPRDYFRVLMAWVLILLIVALGALLFFIPGLIAALGYSMTFFILRDNGDMSVAEAMEESWTMMCGHKWACFRLWMSFIGWTILAVISVAGILWLVPYFCTAMAEFYNRVRGYRACCLG</sequence>
<name>A0ABV1GXV8_9BACT</name>
<proteinExistence type="predicted"/>
<feature type="transmembrane region" description="Helical" evidence="1">
    <location>
        <begin position="21"/>
        <end position="43"/>
    </location>
</feature>
<organism evidence="2 3">
    <name type="scientific">Alistipes intestinihominis</name>
    <dbReference type="NCBI Taxonomy" id="3133172"/>
    <lineage>
        <taxon>Bacteria</taxon>
        <taxon>Pseudomonadati</taxon>
        <taxon>Bacteroidota</taxon>
        <taxon>Bacteroidia</taxon>
        <taxon>Bacteroidales</taxon>
        <taxon>Rikenellaceae</taxon>
        <taxon>Alistipes</taxon>
    </lineage>
</organism>